<dbReference type="Proteomes" id="UP001245285">
    <property type="component" value="Unassembled WGS sequence"/>
</dbReference>
<evidence type="ECO:0008006" key="4">
    <source>
        <dbReference type="Google" id="ProtNLM"/>
    </source>
</evidence>
<proteinExistence type="predicted"/>
<name>A0ABU3CJF3_9FLAO</name>
<dbReference type="RefSeq" id="WP_311494649.1">
    <property type="nucleotide sequence ID" value="NZ_JAVRHO010000008.1"/>
</dbReference>
<gene>
    <name evidence="2" type="ORF">RM545_07245</name>
</gene>
<evidence type="ECO:0000256" key="1">
    <source>
        <dbReference type="SAM" id="MobiDB-lite"/>
    </source>
</evidence>
<evidence type="ECO:0000313" key="2">
    <source>
        <dbReference type="EMBL" id="MDT0646479.1"/>
    </source>
</evidence>
<organism evidence="2 3">
    <name type="scientific">Autumnicola lenta</name>
    <dbReference type="NCBI Taxonomy" id="3075593"/>
    <lineage>
        <taxon>Bacteria</taxon>
        <taxon>Pseudomonadati</taxon>
        <taxon>Bacteroidota</taxon>
        <taxon>Flavobacteriia</taxon>
        <taxon>Flavobacteriales</taxon>
        <taxon>Flavobacteriaceae</taxon>
        <taxon>Autumnicola</taxon>
    </lineage>
</organism>
<dbReference type="EMBL" id="JAVRHO010000008">
    <property type="protein sequence ID" value="MDT0646479.1"/>
    <property type="molecule type" value="Genomic_DNA"/>
</dbReference>
<feature type="compositionally biased region" description="Basic and acidic residues" evidence="1">
    <location>
        <begin position="236"/>
        <end position="250"/>
    </location>
</feature>
<accession>A0ABU3CJF3</accession>
<keyword evidence="3" id="KW-1185">Reference proteome</keyword>
<sequence>MNYIKQLNAAFEKFFFDDRLNPTHISLYMALFQEWNSSRFADEFFVNRRELMRVAKIGSKSTYHRCIVELDKWDYLFYYPSKNPYKGSKIKMALIETSDEPDMGQYNPKLEQLAERYHPIREPVVYQHHPTNGQAVYPHRPVSGQALVSNINNTKQVNINKQPKDRQAVLYFFKEKGFSADEGKKFYEHYQERDWKTSDEKEVRDWRGLAINWMDRTELLDEKNKQNKKGASQNRDNLRTTKIKDYGQPL</sequence>
<protein>
    <recommendedName>
        <fullName evidence="4">Transcriptional regulator</fullName>
    </recommendedName>
</protein>
<evidence type="ECO:0000313" key="3">
    <source>
        <dbReference type="Proteomes" id="UP001245285"/>
    </source>
</evidence>
<comment type="caution">
    <text evidence="2">The sequence shown here is derived from an EMBL/GenBank/DDBJ whole genome shotgun (WGS) entry which is preliminary data.</text>
</comment>
<reference evidence="2 3" key="1">
    <citation type="submission" date="2023-09" db="EMBL/GenBank/DDBJ databases">
        <authorList>
            <person name="Rey-Velasco X."/>
        </authorList>
    </citation>
    <scope>NUCLEOTIDE SEQUENCE [LARGE SCALE GENOMIC DNA]</scope>
    <source>
        <strain evidence="2 3">F260</strain>
    </source>
</reference>
<feature type="region of interest" description="Disordered" evidence="1">
    <location>
        <begin position="220"/>
        <end position="250"/>
    </location>
</feature>